<protein>
    <recommendedName>
        <fullName evidence="13">Cytochrome P450</fullName>
    </recommendedName>
</protein>
<dbReference type="GO" id="GO:0016705">
    <property type="term" value="F:oxidoreductase activity, acting on paired donors, with incorporation or reduction of molecular oxygen"/>
    <property type="evidence" value="ECO:0007669"/>
    <property type="project" value="InterPro"/>
</dbReference>
<dbReference type="Proteomes" id="UP001237642">
    <property type="component" value="Unassembled WGS sequence"/>
</dbReference>
<evidence type="ECO:0008006" key="13">
    <source>
        <dbReference type="Google" id="ProtNLM"/>
    </source>
</evidence>
<reference evidence="11" key="2">
    <citation type="submission" date="2023-05" db="EMBL/GenBank/DDBJ databases">
        <authorList>
            <person name="Schelkunov M.I."/>
        </authorList>
    </citation>
    <scope>NUCLEOTIDE SEQUENCE</scope>
    <source>
        <strain evidence="11">Hsosn_3</strain>
        <tissue evidence="11">Leaf</tissue>
    </source>
</reference>
<evidence type="ECO:0000256" key="2">
    <source>
        <dbReference type="ARBA" id="ARBA00010617"/>
    </source>
</evidence>
<dbReference type="InterPro" id="IPR036396">
    <property type="entry name" value="Cyt_P450_sf"/>
</dbReference>
<gene>
    <name evidence="11" type="ORF">POM88_006994</name>
</gene>
<evidence type="ECO:0000256" key="6">
    <source>
        <dbReference type="ARBA" id="ARBA00022848"/>
    </source>
</evidence>
<evidence type="ECO:0000256" key="3">
    <source>
        <dbReference type="ARBA" id="ARBA00022617"/>
    </source>
</evidence>
<name>A0AAD8J4K8_9APIA</name>
<dbReference type="AlphaFoldDB" id="A0AAD8J4K8"/>
<dbReference type="GO" id="GO:0020037">
    <property type="term" value="F:heme binding"/>
    <property type="evidence" value="ECO:0007669"/>
    <property type="project" value="InterPro"/>
</dbReference>
<reference evidence="11" key="1">
    <citation type="submission" date="2023-02" db="EMBL/GenBank/DDBJ databases">
        <title>Genome of toxic invasive species Heracleum sosnowskyi carries increased number of genes despite the absence of recent whole-genome duplications.</title>
        <authorList>
            <person name="Schelkunov M."/>
            <person name="Shtratnikova V."/>
            <person name="Makarenko M."/>
            <person name="Klepikova A."/>
            <person name="Omelchenko D."/>
            <person name="Novikova G."/>
            <person name="Obukhova E."/>
            <person name="Bogdanov V."/>
            <person name="Penin A."/>
            <person name="Logacheva M."/>
        </authorList>
    </citation>
    <scope>NUCLEOTIDE SEQUENCE</scope>
    <source>
        <strain evidence="11">Hsosn_3</strain>
        <tissue evidence="11">Leaf</tissue>
    </source>
</reference>
<keyword evidence="8" id="KW-0408">Iron</keyword>
<proteinExistence type="inferred from homology"/>
<comment type="caution">
    <text evidence="11">The sequence shown here is derived from an EMBL/GenBank/DDBJ whole genome shotgun (WGS) entry which is preliminary data.</text>
</comment>
<evidence type="ECO:0000313" key="11">
    <source>
        <dbReference type="EMBL" id="KAK1397131.1"/>
    </source>
</evidence>
<keyword evidence="5" id="KW-0256">Endoplasmic reticulum</keyword>
<dbReference type="PANTHER" id="PTHR47955:SF8">
    <property type="entry name" value="CYTOCHROME P450 71D11-LIKE"/>
    <property type="match status" value="1"/>
</dbReference>
<dbReference type="PRINTS" id="PR00463">
    <property type="entry name" value="EP450I"/>
</dbReference>
<evidence type="ECO:0000256" key="10">
    <source>
        <dbReference type="SAM" id="Phobius"/>
    </source>
</evidence>
<keyword evidence="4" id="KW-0479">Metal-binding</keyword>
<dbReference type="EMBL" id="JAUIZM010000002">
    <property type="protein sequence ID" value="KAK1397131.1"/>
    <property type="molecule type" value="Genomic_DNA"/>
</dbReference>
<dbReference type="Pfam" id="PF00067">
    <property type="entry name" value="p450"/>
    <property type="match status" value="1"/>
</dbReference>
<evidence type="ECO:0000256" key="4">
    <source>
        <dbReference type="ARBA" id="ARBA00022723"/>
    </source>
</evidence>
<keyword evidence="3" id="KW-0349">Heme</keyword>
<keyword evidence="10" id="KW-0812">Transmembrane</keyword>
<evidence type="ECO:0000256" key="7">
    <source>
        <dbReference type="ARBA" id="ARBA00023002"/>
    </source>
</evidence>
<keyword evidence="7" id="KW-0560">Oxidoreductase</keyword>
<evidence type="ECO:0000313" key="12">
    <source>
        <dbReference type="Proteomes" id="UP001237642"/>
    </source>
</evidence>
<dbReference type="Gene3D" id="1.10.630.10">
    <property type="entry name" value="Cytochrome P450"/>
    <property type="match status" value="1"/>
</dbReference>
<dbReference type="InterPro" id="IPR001128">
    <property type="entry name" value="Cyt_P450"/>
</dbReference>
<comment type="similarity">
    <text evidence="2">Belongs to the cytochrome P450 family.</text>
</comment>
<evidence type="ECO:0000256" key="5">
    <source>
        <dbReference type="ARBA" id="ARBA00022824"/>
    </source>
</evidence>
<accession>A0AAD8J4K8</accession>
<dbReference type="InterPro" id="IPR002401">
    <property type="entry name" value="Cyt_P450_E_grp-I"/>
</dbReference>
<dbReference type="PANTHER" id="PTHR47955">
    <property type="entry name" value="CYTOCHROME P450 FAMILY 71 PROTEIN"/>
    <property type="match status" value="1"/>
</dbReference>
<evidence type="ECO:0000256" key="1">
    <source>
        <dbReference type="ARBA" id="ARBA00004111"/>
    </source>
</evidence>
<keyword evidence="6" id="KW-0492">Microsome</keyword>
<dbReference type="GO" id="GO:0005506">
    <property type="term" value="F:iron ion binding"/>
    <property type="evidence" value="ECO:0007669"/>
    <property type="project" value="InterPro"/>
</dbReference>
<dbReference type="GO" id="GO:0009805">
    <property type="term" value="P:coumarin biosynthetic process"/>
    <property type="evidence" value="ECO:0007669"/>
    <property type="project" value="UniProtKB-ARBA"/>
</dbReference>
<comment type="subcellular location">
    <subcellularLocation>
        <location evidence="1">Microsome membrane</location>
        <topology evidence="1">Single-pass membrane protein</topology>
    </subcellularLocation>
</comment>
<feature type="transmembrane region" description="Helical" evidence="10">
    <location>
        <begin position="6"/>
        <end position="25"/>
    </location>
</feature>
<organism evidence="11 12">
    <name type="scientific">Heracleum sosnowskyi</name>
    <dbReference type="NCBI Taxonomy" id="360622"/>
    <lineage>
        <taxon>Eukaryota</taxon>
        <taxon>Viridiplantae</taxon>
        <taxon>Streptophyta</taxon>
        <taxon>Embryophyta</taxon>
        <taxon>Tracheophyta</taxon>
        <taxon>Spermatophyta</taxon>
        <taxon>Magnoliopsida</taxon>
        <taxon>eudicotyledons</taxon>
        <taxon>Gunneridae</taxon>
        <taxon>Pentapetalae</taxon>
        <taxon>asterids</taxon>
        <taxon>campanulids</taxon>
        <taxon>Apiales</taxon>
        <taxon>Apiaceae</taxon>
        <taxon>Apioideae</taxon>
        <taxon>apioid superclade</taxon>
        <taxon>Tordylieae</taxon>
        <taxon>Tordyliinae</taxon>
        <taxon>Heracleum</taxon>
    </lineage>
</organism>
<sequence length="207" mass="23811">MENQISHLFTPFALFLFLFILLKFAKVFRNDKIKLPPGPRQLPFIGNIHQMVGSLPHHILKDLANNGVRSRLEKVHKEMDKILGRVINEHRDGRSDADPQDLVDVLLKTQKDEYLDPPLMDNNIKAVISDIISAGSETSSITIDWAMSEMLKNPRVMERAQAEIRKVFEGRETIDETMVQELSYLILQDFDRDYKILQDLIDGINVS</sequence>
<dbReference type="GO" id="GO:0004497">
    <property type="term" value="F:monooxygenase activity"/>
    <property type="evidence" value="ECO:0007669"/>
    <property type="project" value="UniProtKB-KW"/>
</dbReference>
<keyword evidence="9" id="KW-0503">Monooxygenase</keyword>
<keyword evidence="12" id="KW-1185">Reference proteome</keyword>
<dbReference type="SUPFAM" id="SSF48264">
    <property type="entry name" value="Cytochrome P450"/>
    <property type="match status" value="1"/>
</dbReference>
<evidence type="ECO:0000256" key="9">
    <source>
        <dbReference type="ARBA" id="ARBA00023033"/>
    </source>
</evidence>
<keyword evidence="10" id="KW-0472">Membrane</keyword>
<keyword evidence="10" id="KW-1133">Transmembrane helix</keyword>
<evidence type="ECO:0000256" key="8">
    <source>
        <dbReference type="ARBA" id="ARBA00023004"/>
    </source>
</evidence>